<proteinExistence type="predicted"/>
<organism evidence="1 2">
    <name type="scientific">Solimonas fluminis</name>
    <dbReference type="NCBI Taxonomy" id="2086571"/>
    <lineage>
        <taxon>Bacteria</taxon>
        <taxon>Pseudomonadati</taxon>
        <taxon>Pseudomonadota</taxon>
        <taxon>Gammaproteobacteria</taxon>
        <taxon>Nevskiales</taxon>
        <taxon>Nevskiaceae</taxon>
        <taxon>Solimonas</taxon>
    </lineage>
</organism>
<name>A0A2S5TI97_9GAMM</name>
<sequence>MTLEDALDFCNDLSRMVRAWAVEPIKALGQLEQIEQCFLLDRPGDHFLVLKVSAAVAAVQDCLQAGLTQTQEPQQMRAASQAIETLRLAIPHSYEEPTRESSLAA</sequence>
<keyword evidence="2" id="KW-1185">Reference proteome</keyword>
<dbReference type="Proteomes" id="UP000238220">
    <property type="component" value="Unassembled WGS sequence"/>
</dbReference>
<evidence type="ECO:0000313" key="2">
    <source>
        <dbReference type="Proteomes" id="UP000238220"/>
    </source>
</evidence>
<gene>
    <name evidence="1" type="ORF">C3942_07120</name>
</gene>
<comment type="caution">
    <text evidence="1">The sequence shown here is derived from an EMBL/GenBank/DDBJ whole genome shotgun (WGS) entry which is preliminary data.</text>
</comment>
<dbReference type="EMBL" id="PSNW01000003">
    <property type="protein sequence ID" value="PPE74528.1"/>
    <property type="molecule type" value="Genomic_DNA"/>
</dbReference>
<dbReference type="RefSeq" id="WP_104229686.1">
    <property type="nucleotide sequence ID" value="NZ_PSNW01000003.1"/>
</dbReference>
<accession>A0A2S5TI97</accession>
<evidence type="ECO:0000313" key="1">
    <source>
        <dbReference type="EMBL" id="PPE74528.1"/>
    </source>
</evidence>
<dbReference type="AlphaFoldDB" id="A0A2S5TI97"/>
<reference evidence="1 2" key="1">
    <citation type="submission" date="2018-02" db="EMBL/GenBank/DDBJ databases">
        <title>Genome sequencing of Solimonas sp. HR-BB.</title>
        <authorList>
            <person name="Lee Y."/>
            <person name="Jeon C.O."/>
        </authorList>
    </citation>
    <scope>NUCLEOTIDE SEQUENCE [LARGE SCALE GENOMIC DNA]</scope>
    <source>
        <strain evidence="1 2">HR-BB</strain>
    </source>
</reference>
<dbReference type="OrthoDB" id="9847353at2"/>
<protein>
    <submittedName>
        <fullName evidence="1">Uncharacterized protein</fullName>
    </submittedName>
</protein>